<protein>
    <submittedName>
        <fullName evidence="2">Uncharacterized protein</fullName>
    </submittedName>
</protein>
<dbReference type="EMBL" id="SIJK02000031">
    <property type="protein sequence ID" value="MBP1467309.1"/>
    <property type="molecule type" value="Genomic_DNA"/>
</dbReference>
<sequence length="64" mass="6979">MYSLNNHSKLPVEVKLWKVTGIEASPLAGNQAGNLEHPVHTGLLEEAPEPVNKYNLTDRGSLSL</sequence>
<name>A0ABS4DDA9_9CHLR</name>
<feature type="region of interest" description="Disordered" evidence="1">
    <location>
        <begin position="27"/>
        <end position="64"/>
    </location>
</feature>
<dbReference type="RefSeq" id="WP_135479515.1">
    <property type="nucleotide sequence ID" value="NZ_SIJK02000031.1"/>
</dbReference>
<organism evidence="2 3">
    <name type="scientific">Candidatus Chloroploca mongolica</name>
    <dbReference type="NCBI Taxonomy" id="2528176"/>
    <lineage>
        <taxon>Bacteria</taxon>
        <taxon>Bacillati</taxon>
        <taxon>Chloroflexota</taxon>
        <taxon>Chloroflexia</taxon>
        <taxon>Chloroflexales</taxon>
        <taxon>Chloroflexineae</taxon>
        <taxon>Oscillochloridaceae</taxon>
        <taxon>Candidatus Chloroploca</taxon>
    </lineage>
</organism>
<evidence type="ECO:0000313" key="3">
    <source>
        <dbReference type="Proteomes" id="UP001193081"/>
    </source>
</evidence>
<gene>
    <name evidence="2" type="ORF">EYB53_016470</name>
</gene>
<evidence type="ECO:0000313" key="2">
    <source>
        <dbReference type="EMBL" id="MBP1467309.1"/>
    </source>
</evidence>
<evidence type="ECO:0000256" key="1">
    <source>
        <dbReference type="SAM" id="MobiDB-lite"/>
    </source>
</evidence>
<comment type="caution">
    <text evidence="2">The sequence shown here is derived from an EMBL/GenBank/DDBJ whole genome shotgun (WGS) entry which is preliminary data.</text>
</comment>
<reference evidence="2 3" key="1">
    <citation type="submission" date="2021-03" db="EMBL/GenBank/DDBJ databases">
        <authorList>
            <person name="Grouzdev D.S."/>
        </authorList>
    </citation>
    <scope>NUCLEOTIDE SEQUENCE [LARGE SCALE GENOMIC DNA]</scope>
    <source>
        <strain evidence="2 3">M50-1</strain>
    </source>
</reference>
<feature type="compositionally biased region" description="Polar residues" evidence="1">
    <location>
        <begin position="54"/>
        <end position="64"/>
    </location>
</feature>
<dbReference type="Proteomes" id="UP001193081">
    <property type="component" value="Unassembled WGS sequence"/>
</dbReference>
<accession>A0ABS4DDA9</accession>
<keyword evidence="3" id="KW-1185">Reference proteome</keyword>
<proteinExistence type="predicted"/>